<keyword evidence="5" id="KW-0472">Membrane</keyword>
<evidence type="ECO:0000313" key="7">
    <source>
        <dbReference type="Proteomes" id="UP000267049"/>
    </source>
</evidence>
<dbReference type="Pfam" id="PF13801">
    <property type="entry name" value="Metal_resist"/>
    <property type="match status" value="1"/>
</dbReference>
<keyword evidence="5" id="KW-0812">Transmembrane</keyword>
<dbReference type="InterPro" id="IPR025961">
    <property type="entry name" value="Metal_resist"/>
</dbReference>
<gene>
    <name evidence="6" type="ORF">EER27_01130</name>
</gene>
<organism evidence="6 7">
    <name type="scientific">Montanilutibacter psychrotolerans</name>
    <dbReference type="NCBI Taxonomy" id="1327343"/>
    <lineage>
        <taxon>Bacteria</taxon>
        <taxon>Pseudomonadati</taxon>
        <taxon>Pseudomonadota</taxon>
        <taxon>Gammaproteobacteria</taxon>
        <taxon>Lysobacterales</taxon>
        <taxon>Lysobacteraceae</taxon>
        <taxon>Montanilutibacter</taxon>
    </lineage>
</organism>
<comment type="similarity">
    <text evidence="1">Belongs to the ZraP family.</text>
</comment>
<feature type="region of interest" description="Disordered" evidence="4">
    <location>
        <begin position="32"/>
        <end position="60"/>
    </location>
</feature>
<evidence type="ECO:0000313" key="6">
    <source>
        <dbReference type="EMBL" id="RNF86068.1"/>
    </source>
</evidence>
<proteinExistence type="inferred from homology"/>
<keyword evidence="5" id="KW-1133">Transmembrane helix</keyword>
<accession>A0A3M8SXG6</accession>
<dbReference type="AlphaFoldDB" id="A0A3M8SXG6"/>
<feature type="transmembrane region" description="Helical" evidence="5">
    <location>
        <begin position="148"/>
        <end position="168"/>
    </location>
</feature>
<evidence type="ECO:0000256" key="4">
    <source>
        <dbReference type="SAM" id="MobiDB-lite"/>
    </source>
</evidence>
<evidence type="ECO:0000256" key="1">
    <source>
        <dbReference type="ARBA" id="ARBA00044945"/>
    </source>
</evidence>
<sequence>MAVCGQCARPGPPRRCPDGHAVLQHRGLRARCQSKHKGGRSGELAKEGTDVDPSPALNGRSRSSAVISALPARSQAGAPIVVSRSRYKTLQTSQTPDERPSQGVVMRERWAPRITQGTRTMNVNIDGGTKLATTGSLADGRSRGMRRALGGLLLASLLATGVVGVAGGHPAGHAPRDTYSQIDLKHLHAIFEHLITVVSPEQQAAMRAIGGAVHEDLQALNQQASAAHRRKVGLLLQGRIDRAALERARADEIEAAERLAERIDAVLLDLAEVMTPDQRARLRDHVKEQEG</sequence>
<dbReference type="EMBL" id="RIBS01000001">
    <property type="protein sequence ID" value="RNF86068.1"/>
    <property type="molecule type" value="Genomic_DNA"/>
</dbReference>
<evidence type="ECO:0000256" key="5">
    <source>
        <dbReference type="SAM" id="Phobius"/>
    </source>
</evidence>
<dbReference type="Gene3D" id="1.20.120.1490">
    <property type="match status" value="1"/>
</dbReference>
<protein>
    <recommendedName>
        <fullName evidence="2">Signaling pathway modulator ZraP</fullName>
    </recommendedName>
    <alternativeName>
        <fullName evidence="3">Zinc resistance-associated protein</fullName>
    </alternativeName>
</protein>
<reference evidence="6 7" key="1">
    <citation type="submission" date="2018-11" db="EMBL/GenBank/DDBJ databases">
        <title>Lysobacter cryohumiis sp. nov., isolated from soil in the Tianshan Mountains, Xinjiang, China.</title>
        <authorList>
            <person name="Luo Y."/>
            <person name="Sheng H."/>
        </authorList>
    </citation>
    <scope>NUCLEOTIDE SEQUENCE [LARGE SCALE GENOMIC DNA]</scope>
    <source>
        <strain evidence="6 7">ZS60</strain>
    </source>
</reference>
<name>A0A3M8SXG6_9GAMM</name>
<keyword evidence="7" id="KW-1185">Reference proteome</keyword>
<evidence type="ECO:0000256" key="2">
    <source>
        <dbReference type="ARBA" id="ARBA00044983"/>
    </source>
</evidence>
<evidence type="ECO:0000256" key="3">
    <source>
        <dbReference type="ARBA" id="ARBA00045001"/>
    </source>
</evidence>
<dbReference type="Proteomes" id="UP000267049">
    <property type="component" value="Unassembled WGS sequence"/>
</dbReference>
<comment type="caution">
    <text evidence="6">The sequence shown here is derived from an EMBL/GenBank/DDBJ whole genome shotgun (WGS) entry which is preliminary data.</text>
</comment>